<accession>F1A2U1</accession>
<sequence>MKILLNLIKFLTIIILLFNQNLVDCKRYKYGDSLPVNQNIENYYNSIDNYQNELLGIKKKLIDTTIIDNNNKNNKENTNKNEFMQEISNLEYSVSDNCSSIFLGIMMSNPLMAMYSGVGFNELGNYDSCISLPSNVSQYCLFDGTVDGLLPVLVGVCYPSAIYCSTEDVLGLMTQYSILSLLQSNMTLNATTMLKCYNETNPTFTPATKNVGTWVMTGISGFILLNVIIGTLVDYLFFFKLVALRKRYGGNNNPYSLLNPKSYFESNYNNVNNSSSYGNSSNGDDNNNSLDDEDESNKRIEDPEPPFYFSILDQFENTNHWFIKYLLCFSLVKNFNSLVFNSSQKRHFDSLDGIRTLSTCWVILGHSILFGALGLGYDNLMYIIDYAFKPFTFQAVPAGEFAVDNFFMLSGFLVVYSVLNQLNKNQNQTQNDSKSNIGTIKFWLMYLIHRFIRLSPLYYFLLFFSTYVIPIMGTGPAWYMYYNFSYEDCNANWWVNLLYFNNLYTTLANECFPWAWYLANDMQFFIITPIFIILFRKCKIVAWILVVGLIAGCIINSTIISYHYHLTPFFDMMSSSSVNQSQSFITDIYQKPWNRIGPYLVGILIAFIYCDPKASRRVRYIYHFKLARYTIYAVALFITFFLSYIPYTFYKNAWSNYQNALFSGFAHTWFTIGLGLFMIATFYGYGGVLKWFLELGIWKFFSKLTYSAYLVHPLVIMYRIYSMSNLLHYSVIEFSYMYVGNIALTFAISFVIHLLIEKPFINLERLLFSSSSSKSTTKL</sequence>
<evidence type="ECO:0000313" key="6">
    <source>
        <dbReference type="Proteomes" id="UP000001064"/>
    </source>
</evidence>
<keyword evidence="3" id="KW-0732">Signal</keyword>
<dbReference type="eggNOG" id="KOG3700">
    <property type="taxonomic scope" value="Eukaryota"/>
</dbReference>
<dbReference type="RefSeq" id="XP_003293985.1">
    <property type="nucleotide sequence ID" value="XM_003293937.1"/>
</dbReference>
<keyword evidence="2" id="KW-1133">Transmembrane helix</keyword>
<protein>
    <recommendedName>
        <fullName evidence="4">Acyltransferase 3 domain-containing protein</fullName>
    </recommendedName>
</protein>
<dbReference type="OrthoDB" id="18003at2759"/>
<dbReference type="EMBL" id="GL871425">
    <property type="protein sequence ID" value="EGC29495.1"/>
    <property type="molecule type" value="Genomic_DNA"/>
</dbReference>
<dbReference type="GeneID" id="10505300"/>
<feature type="transmembrane region" description="Helical" evidence="2">
    <location>
        <begin position="397"/>
        <end position="419"/>
    </location>
</feature>
<feature type="transmembrane region" description="Helical" evidence="2">
    <location>
        <begin position="514"/>
        <end position="535"/>
    </location>
</feature>
<name>F1A2U1_DICPU</name>
<keyword evidence="2" id="KW-0812">Transmembrane</keyword>
<feature type="transmembrane region" description="Helical" evidence="2">
    <location>
        <begin position="596"/>
        <end position="614"/>
    </location>
</feature>
<dbReference type="KEGG" id="dpp:DICPUDRAFT_158919"/>
<evidence type="ECO:0000256" key="1">
    <source>
        <dbReference type="SAM" id="MobiDB-lite"/>
    </source>
</evidence>
<dbReference type="GO" id="GO:0016747">
    <property type="term" value="F:acyltransferase activity, transferring groups other than amino-acyl groups"/>
    <property type="evidence" value="ECO:0007669"/>
    <property type="project" value="InterPro"/>
</dbReference>
<evidence type="ECO:0000313" key="5">
    <source>
        <dbReference type="EMBL" id="EGC29495.1"/>
    </source>
</evidence>
<keyword evidence="2" id="KW-0472">Membrane</keyword>
<feature type="transmembrane region" description="Helical" evidence="2">
    <location>
        <begin position="542"/>
        <end position="564"/>
    </location>
</feature>
<dbReference type="PANTHER" id="PTHR11161">
    <property type="entry name" value="O-ACYLTRANSFERASE"/>
    <property type="match status" value="1"/>
</dbReference>
<feature type="chain" id="PRO_5003262160" description="Acyltransferase 3 domain-containing protein" evidence="3">
    <location>
        <begin position="26"/>
        <end position="779"/>
    </location>
</feature>
<reference evidence="6" key="1">
    <citation type="journal article" date="2011" name="Genome Biol.">
        <title>Comparative genomics of the social amoebae Dictyostelium discoideum and Dictyostelium purpureum.</title>
        <authorList>
            <consortium name="US DOE Joint Genome Institute (JGI-PGF)"/>
            <person name="Sucgang R."/>
            <person name="Kuo A."/>
            <person name="Tian X."/>
            <person name="Salerno W."/>
            <person name="Parikh A."/>
            <person name="Feasley C.L."/>
            <person name="Dalin E."/>
            <person name="Tu H."/>
            <person name="Huang E."/>
            <person name="Barry K."/>
            <person name="Lindquist E."/>
            <person name="Shapiro H."/>
            <person name="Bruce D."/>
            <person name="Schmutz J."/>
            <person name="Salamov A."/>
            <person name="Fey P."/>
            <person name="Gaudet P."/>
            <person name="Anjard C."/>
            <person name="Babu M.M."/>
            <person name="Basu S."/>
            <person name="Bushmanova Y."/>
            <person name="van der Wel H."/>
            <person name="Katoh-Kurasawa M."/>
            <person name="Dinh C."/>
            <person name="Coutinho P.M."/>
            <person name="Saito T."/>
            <person name="Elias M."/>
            <person name="Schaap P."/>
            <person name="Kay R.R."/>
            <person name="Henrissat B."/>
            <person name="Eichinger L."/>
            <person name="Rivero F."/>
            <person name="Putnam N.H."/>
            <person name="West C.M."/>
            <person name="Loomis W.F."/>
            <person name="Chisholm R.L."/>
            <person name="Shaulsky G."/>
            <person name="Strassmann J.E."/>
            <person name="Queller D.C."/>
            <person name="Kuspa A."/>
            <person name="Grigoriev I.V."/>
        </authorList>
    </citation>
    <scope>NUCLEOTIDE SEQUENCE [LARGE SCALE GENOMIC DNA]</scope>
    <source>
        <strain evidence="6">QSDP1</strain>
    </source>
</reference>
<feature type="transmembrane region" description="Helical" evidence="2">
    <location>
        <begin position="457"/>
        <end position="481"/>
    </location>
</feature>
<feature type="transmembrane region" description="Helical" evidence="2">
    <location>
        <begin position="626"/>
        <end position="649"/>
    </location>
</feature>
<feature type="signal peptide" evidence="3">
    <location>
        <begin position="1"/>
        <end position="25"/>
    </location>
</feature>
<keyword evidence="6" id="KW-1185">Reference proteome</keyword>
<gene>
    <name evidence="5" type="ORF">DICPUDRAFT_158919</name>
</gene>
<evidence type="ECO:0000256" key="3">
    <source>
        <dbReference type="SAM" id="SignalP"/>
    </source>
</evidence>
<dbReference type="PANTHER" id="PTHR11161:SF0">
    <property type="entry name" value="O-ACYLTRANSFERASE LIKE PROTEIN"/>
    <property type="match status" value="1"/>
</dbReference>
<dbReference type="InterPro" id="IPR002656">
    <property type="entry name" value="Acyl_transf_3_dom"/>
</dbReference>
<dbReference type="OMA" id="PELMYPE"/>
<feature type="domain" description="Acyltransferase 3" evidence="4">
    <location>
        <begin position="349"/>
        <end position="752"/>
    </location>
</feature>
<dbReference type="Proteomes" id="UP000001064">
    <property type="component" value="Unassembled WGS sequence"/>
</dbReference>
<feature type="transmembrane region" description="Helical" evidence="2">
    <location>
        <begin position="736"/>
        <end position="756"/>
    </location>
</feature>
<feature type="transmembrane region" description="Helical" evidence="2">
    <location>
        <begin position="704"/>
        <end position="721"/>
    </location>
</feature>
<feature type="transmembrane region" description="Helical" evidence="2">
    <location>
        <begin position="669"/>
        <end position="692"/>
    </location>
</feature>
<dbReference type="Pfam" id="PF01757">
    <property type="entry name" value="Acyl_transf_3"/>
    <property type="match status" value="1"/>
</dbReference>
<dbReference type="InParanoid" id="F1A2U1"/>
<proteinExistence type="predicted"/>
<organism evidence="5 6">
    <name type="scientific">Dictyostelium purpureum</name>
    <name type="common">Slime mold</name>
    <dbReference type="NCBI Taxonomy" id="5786"/>
    <lineage>
        <taxon>Eukaryota</taxon>
        <taxon>Amoebozoa</taxon>
        <taxon>Evosea</taxon>
        <taxon>Eumycetozoa</taxon>
        <taxon>Dictyostelia</taxon>
        <taxon>Dictyosteliales</taxon>
        <taxon>Dictyosteliaceae</taxon>
        <taxon>Dictyostelium</taxon>
    </lineage>
</organism>
<evidence type="ECO:0000256" key="2">
    <source>
        <dbReference type="SAM" id="Phobius"/>
    </source>
</evidence>
<feature type="transmembrane region" description="Helical" evidence="2">
    <location>
        <begin position="214"/>
        <end position="238"/>
    </location>
</feature>
<feature type="compositionally biased region" description="Low complexity" evidence="1">
    <location>
        <begin position="275"/>
        <end position="289"/>
    </location>
</feature>
<dbReference type="AlphaFoldDB" id="F1A2U1"/>
<dbReference type="InterPro" id="IPR052728">
    <property type="entry name" value="O2_lipid_transport_reg"/>
</dbReference>
<dbReference type="VEuPathDB" id="AmoebaDB:DICPUDRAFT_158919"/>
<feature type="region of interest" description="Disordered" evidence="1">
    <location>
        <begin position="275"/>
        <end position="298"/>
    </location>
</feature>
<evidence type="ECO:0000259" key="4">
    <source>
        <dbReference type="Pfam" id="PF01757"/>
    </source>
</evidence>
<feature type="transmembrane region" description="Helical" evidence="2">
    <location>
        <begin position="354"/>
        <end position="377"/>
    </location>
</feature>